<gene>
    <name evidence="3" type="ORF">DES52_105144</name>
</gene>
<dbReference type="Pfam" id="PF07332">
    <property type="entry name" value="Phage_holin_3_6"/>
    <property type="match status" value="1"/>
</dbReference>
<dbReference type="AlphaFoldDB" id="A0A318SJQ0"/>
<feature type="compositionally biased region" description="Basic and acidic residues" evidence="1">
    <location>
        <begin position="130"/>
        <end position="163"/>
    </location>
</feature>
<feature type="compositionally biased region" description="Polar residues" evidence="1">
    <location>
        <begin position="208"/>
        <end position="243"/>
    </location>
</feature>
<dbReference type="InterPro" id="IPR009937">
    <property type="entry name" value="Phage_holin_3_6"/>
</dbReference>
<keyword evidence="2" id="KW-0472">Membrane</keyword>
<feature type="region of interest" description="Disordered" evidence="1">
    <location>
        <begin position="130"/>
        <end position="274"/>
    </location>
</feature>
<keyword evidence="2" id="KW-0812">Transmembrane</keyword>
<feature type="compositionally biased region" description="Basic and acidic residues" evidence="1">
    <location>
        <begin position="264"/>
        <end position="274"/>
    </location>
</feature>
<feature type="transmembrane region" description="Helical" evidence="2">
    <location>
        <begin position="43"/>
        <end position="72"/>
    </location>
</feature>
<evidence type="ECO:0000313" key="4">
    <source>
        <dbReference type="Proteomes" id="UP000248326"/>
    </source>
</evidence>
<feature type="compositionally biased region" description="Low complexity" evidence="1">
    <location>
        <begin position="167"/>
        <end position="207"/>
    </location>
</feature>
<name>A0A318SJQ0_9DEIO</name>
<dbReference type="RefSeq" id="WP_211317881.1">
    <property type="nucleotide sequence ID" value="NZ_QJSX01000005.1"/>
</dbReference>
<dbReference type="EMBL" id="QJSX01000005">
    <property type="protein sequence ID" value="PYE54506.1"/>
    <property type="molecule type" value="Genomic_DNA"/>
</dbReference>
<sequence length="274" mass="28671">MQPQPPKSIGGALVDVFDAAMALVKTEIRLVARRVGNVAKEKGLGALLLLAAAAPLSLALIFLILALFYGLIALGLPSWASALIIAILALVVTGILVMLGIRRLTAEVKDDTPTEQDLVREDVGRAEKKLDKAEKDLEKNVEKGEKRVDSAERALERARDQAQRYDAPSSGSSSAPRAAYDSGATSSSSSTSSSSASSVTSATPIASNSRVVLTPDTTAGTSPIGSTPSASTFDNPNMTNSNVGAGARRRSAEDDGIPVSTKPQLDEIDKEDRK</sequence>
<evidence type="ECO:0000256" key="2">
    <source>
        <dbReference type="SAM" id="Phobius"/>
    </source>
</evidence>
<keyword evidence="4" id="KW-1185">Reference proteome</keyword>
<protein>
    <submittedName>
        <fullName evidence="3">Putative superfamily III holin-X</fullName>
    </submittedName>
</protein>
<reference evidence="3 4" key="1">
    <citation type="submission" date="2018-06" db="EMBL/GenBank/DDBJ databases">
        <title>Genomic Encyclopedia of Type Strains, Phase IV (KMG-IV): sequencing the most valuable type-strain genomes for metagenomic binning, comparative biology and taxonomic classification.</title>
        <authorList>
            <person name="Goeker M."/>
        </authorList>
    </citation>
    <scope>NUCLEOTIDE SEQUENCE [LARGE SCALE GENOMIC DNA]</scope>
    <source>
        <strain evidence="3 4">DSM 18048</strain>
    </source>
</reference>
<organism evidence="3 4">
    <name type="scientific">Deinococcus yavapaiensis KR-236</name>
    <dbReference type="NCBI Taxonomy" id="694435"/>
    <lineage>
        <taxon>Bacteria</taxon>
        <taxon>Thermotogati</taxon>
        <taxon>Deinococcota</taxon>
        <taxon>Deinococci</taxon>
        <taxon>Deinococcales</taxon>
        <taxon>Deinococcaceae</taxon>
        <taxon>Deinococcus</taxon>
    </lineage>
</organism>
<evidence type="ECO:0000256" key="1">
    <source>
        <dbReference type="SAM" id="MobiDB-lite"/>
    </source>
</evidence>
<accession>A0A318SJQ0</accession>
<feature type="transmembrane region" description="Helical" evidence="2">
    <location>
        <begin position="78"/>
        <end position="99"/>
    </location>
</feature>
<keyword evidence="2" id="KW-1133">Transmembrane helix</keyword>
<proteinExistence type="predicted"/>
<comment type="caution">
    <text evidence="3">The sequence shown here is derived from an EMBL/GenBank/DDBJ whole genome shotgun (WGS) entry which is preliminary data.</text>
</comment>
<evidence type="ECO:0000313" key="3">
    <source>
        <dbReference type="EMBL" id="PYE54506.1"/>
    </source>
</evidence>
<dbReference type="Proteomes" id="UP000248326">
    <property type="component" value="Unassembled WGS sequence"/>
</dbReference>